<dbReference type="EMBL" id="FCNL01000042">
    <property type="protein sequence ID" value="CVI25291.1"/>
    <property type="molecule type" value="Genomic_DNA"/>
</dbReference>
<name>A0A822VD17_AGRTU</name>
<gene>
    <name evidence="1" type="ORF">AGR4A_pAt30106</name>
</gene>
<comment type="caution">
    <text evidence="1">The sequence shown here is derived from an EMBL/GenBank/DDBJ whole genome shotgun (WGS) entry which is preliminary data.</text>
</comment>
<sequence>MVSAGSKLSFLRLPKQLEHPIITGASLDLRAISGEDPVEATITYIGVFISYSAEEQQLVWDRFVRLCEHREREEFSLPCL</sequence>
<protein>
    <submittedName>
        <fullName evidence="1">Uncharacterized protein</fullName>
    </submittedName>
</protein>
<evidence type="ECO:0000313" key="1">
    <source>
        <dbReference type="EMBL" id="CVI25291.1"/>
    </source>
</evidence>
<dbReference type="Proteomes" id="UP000192074">
    <property type="component" value="Unassembled WGS sequence"/>
</dbReference>
<reference evidence="1 2" key="1">
    <citation type="submission" date="2016-01" db="EMBL/GenBank/DDBJ databases">
        <authorList>
            <person name="Regsiter A."/>
            <person name="william w."/>
        </authorList>
    </citation>
    <scope>NUCLEOTIDE SEQUENCE [LARGE SCALE GENOMIC DNA]</scope>
    <source>
        <strain evidence="1 2">B6</strain>
    </source>
</reference>
<dbReference type="AlphaFoldDB" id="A0A822VD17"/>
<organism evidence="1 2">
    <name type="scientific">Agrobacterium tumefaciens str. B6</name>
    <dbReference type="NCBI Taxonomy" id="1183423"/>
    <lineage>
        <taxon>Bacteria</taxon>
        <taxon>Pseudomonadati</taxon>
        <taxon>Pseudomonadota</taxon>
        <taxon>Alphaproteobacteria</taxon>
        <taxon>Hyphomicrobiales</taxon>
        <taxon>Rhizobiaceae</taxon>
        <taxon>Rhizobium/Agrobacterium group</taxon>
        <taxon>Agrobacterium</taxon>
        <taxon>Agrobacterium tumefaciens complex</taxon>
    </lineage>
</organism>
<accession>A0A822VD17</accession>
<proteinExistence type="predicted"/>
<evidence type="ECO:0000313" key="2">
    <source>
        <dbReference type="Proteomes" id="UP000192074"/>
    </source>
</evidence>